<proteinExistence type="predicted"/>
<evidence type="ECO:0000313" key="2">
    <source>
        <dbReference type="EMBL" id="KAK9939270.1"/>
    </source>
</evidence>
<reference evidence="2 3" key="1">
    <citation type="journal article" date="2023" name="G3 (Bethesda)">
        <title>A chromosome-length genome assembly and annotation of blackberry (Rubus argutus, cv. 'Hillquist').</title>
        <authorList>
            <person name="Bruna T."/>
            <person name="Aryal R."/>
            <person name="Dudchenko O."/>
            <person name="Sargent D.J."/>
            <person name="Mead D."/>
            <person name="Buti M."/>
            <person name="Cavallini A."/>
            <person name="Hytonen T."/>
            <person name="Andres J."/>
            <person name="Pham M."/>
            <person name="Weisz D."/>
            <person name="Mascagni F."/>
            <person name="Usai G."/>
            <person name="Natali L."/>
            <person name="Bassil N."/>
            <person name="Fernandez G.E."/>
            <person name="Lomsadze A."/>
            <person name="Armour M."/>
            <person name="Olukolu B."/>
            <person name="Poorten T."/>
            <person name="Britton C."/>
            <person name="Davik J."/>
            <person name="Ashrafi H."/>
            <person name="Aiden E.L."/>
            <person name="Borodovsky M."/>
            <person name="Worthington M."/>
        </authorList>
    </citation>
    <scope>NUCLEOTIDE SEQUENCE [LARGE SCALE GENOMIC DNA]</scope>
    <source>
        <strain evidence="2">PI 553951</strain>
    </source>
</reference>
<dbReference type="AlphaFoldDB" id="A0AAW1XTP4"/>
<evidence type="ECO:0008006" key="4">
    <source>
        <dbReference type="Google" id="ProtNLM"/>
    </source>
</evidence>
<gene>
    <name evidence="2" type="ORF">M0R45_015972</name>
</gene>
<dbReference type="EMBL" id="JBEDUW010000003">
    <property type="protein sequence ID" value="KAK9939270.1"/>
    <property type="molecule type" value="Genomic_DNA"/>
</dbReference>
<comment type="caution">
    <text evidence="2">The sequence shown here is derived from an EMBL/GenBank/DDBJ whole genome shotgun (WGS) entry which is preliminary data.</text>
</comment>
<evidence type="ECO:0000256" key="1">
    <source>
        <dbReference type="SAM" id="MobiDB-lite"/>
    </source>
</evidence>
<name>A0AAW1XTP4_RUBAR</name>
<protein>
    <recommendedName>
        <fullName evidence="4">CCHC-type domain-containing protein</fullName>
    </recommendedName>
</protein>
<evidence type="ECO:0000313" key="3">
    <source>
        <dbReference type="Proteomes" id="UP001457282"/>
    </source>
</evidence>
<feature type="region of interest" description="Disordered" evidence="1">
    <location>
        <begin position="54"/>
        <end position="102"/>
    </location>
</feature>
<accession>A0AAW1XTP4</accession>
<keyword evidence="3" id="KW-1185">Reference proteome</keyword>
<feature type="compositionally biased region" description="Basic and acidic residues" evidence="1">
    <location>
        <begin position="58"/>
        <end position="72"/>
    </location>
</feature>
<dbReference type="Proteomes" id="UP001457282">
    <property type="component" value="Unassembled WGS sequence"/>
</dbReference>
<feature type="compositionally biased region" description="Basic and acidic residues" evidence="1">
    <location>
        <begin position="83"/>
        <end position="98"/>
    </location>
</feature>
<dbReference type="Gene3D" id="4.10.60.10">
    <property type="entry name" value="Zinc finger, CCHC-type"/>
    <property type="match status" value="1"/>
</dbReference>
<sequence length="153" mass="17501">MADRRISSTEAEGLVETFARRKARRFIGELNSSIRRLVIRRGITYEEAVDMALTQEEENQKYRTEKEQENSSKGKTNHPAPTHKNDQPCKYQKGRDGNRGATLTANRGKEVAKVLVRCFNCGGTRHMSSTCSQPRRPFNHVQLRESETYGQPM</sequence>
<organism evidence="2 3">
    <name type="scientific">Rubus argutus</name>
    <name type="common">Southern blackberry</name>
    <dbReference type="NCBI Taxonomy" id="59490"/>
    <lineage>
        <taxon>Eukaryota</taxon>
        <taxon>Viridiplantae</taxon>
        <taxon>Streptophyta</taxon>
        <taxon>Embryophyta</taxon>
        <taxon>Tracheophyta</taxon>
        <taxon>Spermatophyta</taxon>
        <taxon>Magnoliopsida</taxon>
        <taxon>eudicotyledons</taxon>
        <taxon>Gunneridae</taxon>
        <taxon>Pentapetalae</taxon>
        <taxon>rosids</taxon>
        <taxon>fabids</taxon>
        <taxon>Rosales</taxon>
        <taxon>Rosaceae</taxon>
        <taxon>Rosoideae</taxon>
        <taxon>Rosoideae incertae sedis</taxon>
        <taxon>Rubus</taxon>
    </lineage>
</organism>